<dbReference type="Pfam" id="PF21672">
    <property type="entry name" value="COMM_HN"/>
    <property type="match status" value="1"/>
</dbReference>
<evidence type="ECO:0000259" key="3">
    <source>
        <dbReference type="PROSITE" id="PS51269"/>
    </source>
</evidence>
<dbReference type="CDD" id="cd04753">
    <property type="entry name" value="Commd5_HCaRG"/>
    <property type="match status" value="1"/>
</dbReference>
<evidence type="ECO:0000256" key="2">
    <source>
        <dbReference type="ARBA" id="ARBA00093452"/>
    </source>
</evidence>
<sequence>MSIVQVQGGGGRVVSDRTSFVGVRVPPEIKAMVKLLAKLDSDIFKKLLKLVVQSLEGEVNYNKFQTIVQGAKNKPAEETLGVIYTGLLSLVRCALRHSTTSLKQQHFKEDLEELGLHPFAIFAATRVVPDFRTMVSNTILSMLPDLTFSGESDQADLKNFLRGGLAYPRGVQDPSPMMCASVPGWRMPSMRPNVDEMNGALLWRSSRSWGSPPWWSRTAQQQGGHSTTICKALLSQSWASVSLAVKPVPTTVPVPKEAKPVGACEPAVPAEPVASLPGIPAGCHEDLASCVFGSKRTTLDKRLLDSRPRLPHLVQLKWRVDVAISTSVLNRVLEPSIIMEMTFSDGHTKVFEVPVSQFHQLRYSVAYVLRQMEELEKRSILKIQD</sequence>
<gene>
    <name evidence="4" type="ORF">BaRGS_00012260</name>
</gene>
<reference evidence="4 5" key="1">
    <citation type="journal article" date="2023" name="Sci. Data">
        <title>Genome assembly of the Korean intertidal mud-creeper Batillaria attramentaria.</title>
        <authorList>
            <person name="Patra A.K."/>
            <person name="Ho P.T."/>
            <person name="Jun S."/>
            <person name="Lee S.J."/>
            <person name="Kim Y."/>
            <person name="Won Y.J."/>
        </authorList>
    </citation>
    <scope>NUCLEOTIDE SEQUENCE [LARGE SCALE GENOMIC DNA]</scope>
    <source>
        <strain evidence="4">Wonlab-2016</strain>
    </source>
</reference>
<comment type="caution">
    <text evidence="4">The sequence shown here is derived from an EMBL/GenBank/DDBJ whole genome shotgun (WGS) entry which is preliminary data.</text>
</comment>
<protein>
    <recommendedName>
        <fullName evidence="1">COMM domain-containing protein 5</fullName>
    </recommendedName>
</protein>
<dbReference type="Proteomes" id="UP001519460">
    <property type="component" value="Unassembled WGS sequence"/>
</dbReference>
<organism evidence="4 5">
    <name type="scientific">Batillaria attramentaria</name>
    <dbReference type="NCBI Taxonomy" id="370345"/>
    <lineage>
        <taxon>Eukaryota</taxon>
        <taxon>Metazoa</taxon>
        <taxon>Spiralia</taxon>
        <taxon>Lophotrochozoa</taxon>
        <taxon>Mollusca</taxon>
        <taxon>Gastropoda</taxon>
        <taxon>Caenogastropoda</taxon>
        <taxon>Sorbeoconcha</taxon>
        <taxon>Cerithioidea</taxon>
        <taxon>Batillariidae</taxon>
        <taxon>Batillaria</taxon>
    </lineage>
</organism>
<evidence type="ECO:0000256" key="1">
    <source>
        <dbReference type="ARBA" id="ARBA00016556"/>
    </source>
</evidence>
<dbReference type="PROSITE" id="PS51269">
    <property type="entry name" value="COMM"/>
    <property type="match status" value="1"/>
</dbReference>
<dbReference type="PANTHER" id="PTHR15666:SF1">
    <property type="entry name" value="COMM DOMAIN-CONTAINING PROTEIN 5"/>
    <property type="match status" value="1"/>
</dbReference>
<accession>A0ABD0LBK7</accession>
<dbReference type="InterPro" id="IPR017920">
    <property type="entry name" value="COMM"/>
</dbReference>
<evidence type="ECO:0000313" key="4">
    <source>
        <dbReference type="EMBL" id="KAK7496608.1"/>
    </source>
</evidence>
<name>A0ABD0LBK7_9CAEN</name>
<proteinExistence type="inferred from homology"/>
<dbReference type="Pfam" id="PF07258">
    <property type="entry name" value="COMM_domain"/>
    <property type="match status" value="1"/>
</dbReference>
<dbReference type="EMBL" id="JACVVK020000066">
    <property type="protein sequence ID" value="KAK7496608.1"/>
    <property type="molecule type" value="Genomic_DNA"/>
</dbReference>
<dbReference type="AlphaFoldDB" id="A0ABD0LBK7"/>
<dbReference type="PANTHER" id="PTHR15666">
    <property type="entry name" value="COMM DOMAIN CONTAINING PROTEIN 5"/>
    <property type="match status" value="1"/>
</dbReference>
<comment type="similarity">
    <text evidence="2">Belongs to the COMM domain-containing protein 5 family.</text>
</comment>
<feature type="domain" description="COMM" evidence="3">
    <location>
        <begin position="312"/>
        <end position="376"/>
    </location>
</feature>
<keyword evidence="5" id="KW-1185">Reference proteome</keyword>
<evidence type="ECO:0000313" key="5">
    <source>
        <dbReference type="Proteomes" id="UP001519460"/>
    </source>
</evidence>
<dbReference type="InterPro" id="IPR037357">
    <property type="entry name" value="COMMD5"/>
</dbReference>